<evidence type="ECO:0000313" key="2">
    <source>
        <dbReference type="EMBL" id="GAA1832625.1"/>
    </source>
</evidence>
<dbReference type="Pfam" id="PF05331">
    <property type="entry name" value="DUF742"/>
    <property type="match status" value="1"/>
</dbReference>
<reference evidence="2 3" key="1">
    <citation type="journal article" date="2019" name="Int. J. Syst. Evol. Microbiol.">
        <title>The Global Catalogue of Microorganisms (GCM) 10K type strain sequencing project: providing services to taxonomists for standard genome sequencing and annotation.</title>
        <authorList>
            <consortium name="The Broad Institute Genomics Platform"/>
            <consortium name="The Broad Institute Genome Sequencing Center for Infectious Disease"/>
            <person name="Wu L."/>
            <person name="Ma J."/>
        </authorList>
    </citation>
    <scope>NUCLEOTIDE SEQUENCE [LARGE SCALE GENOMIC DNA]</scope>
    <source>
        <strain evidence="2 3">JCM 16009</strain>
    </source>
</reference>
<evidence type="ECO:0000256" key="1">
    <source>
        <dbReference type="SAM" id="MobiDB-lite"/>
    </source>
</evidence>
<feature type="compositionally biased region" description="Pro residues" evidence="1">
    <location>
        <begin position="113"/>
        <end position="128"/>
    </location>
</feature>
<organism evidence="2 3">
    <name type="scientific">Pseudonocardia ailaonensis</name>
    <dbReference type="NCBI Taxonomy" id="367279"/>
    <lineage>
        <taxon>Bacteria</taxon>
        <taxon>Bacillati</taxon>
        <taxon>Actinomycetota</taxon>
        <taxon>Actinomycetes</taxon>
        <taxon>Pseudonocardiales</taxon>
        <taxon>Pseudonocardiaceae</taxon>
        <taxon>Pseudonocardia</taxon>
    </lineage>
</organism>
<dbReference type="PANTHER" id="PTHR36221:SF1">
    <property type="entry name" value="DUF742 DOMAIN-CONTAINING PROTEIN"/>
    <property type="match status" value="1"/>
</dbReference>
<evidence type="ECO:0008006" key="4">
    <source>
        <dbReference type="Google" id="ProtNLM"/>
    </source>
</evidence>
<dbReference type="InterPro" id="IPR007995">
    <property type="entry name" value="DUF742"/>
</dbReference>
<feature type="region of interest" description="Disordered" evidence="1">
    <location>
        <begin position="1"/>
        <end position="148"/>
    </location>
</feature>
<proteinExistence type="predicted"/>
<gene>
    <name evidence="2" type="ORF">GCM10009836_08450</name>
</gene>
<dbReference type="Proteomes" id="UP001500449">
    <property type="component" value="Unassembled WGS sequence"/>
</dbReference>
<feature type="compositionally biased region" description="Low complexity" evidence="1">
    <location>
        <begin position="82"/>
        <end position="93"/>
    </location>
</feature>
<name>A0ABN2MN10_9PSEU</name>
<feature type="compositionally biased region" description="Pro residues" evidence="1">
    <location>
        <begin position="70"/>
        <end position="81"/>
    </location>
</feature>
<dbReference type="EMBL" id="BAAAQK010000003">
    <property type="protein sequence ID" value="GAA1832625.1"/>
    <property type="molecule type" value="Genomic_DNA"/>
</dbReference>
<feature type="compositionally biased region" description="Acidic residues" evidence="1">
    <location>
        <begin position="131"/>
        <end position="141"/>
    </location>
</feature>
<comment type="caution">
    <text evidence="2">The sequence shown here is derived from an EMBL/GenBank/DDBJ whole genome shotgun (WGS) entry which is preliminary data.</text>
</comment>
<sequence>MLGMSSDEVEIGFTGARFGGAPRKRRRRRDDPATDSAPRPTGPAGQPGARRTADEADTVAMPVVGARPGPSAPPPAAPVPAVPDAAAPDLPAPEVGFTGARFGGAPRRRAAPVPAPVPEPVPAPPPPLAADDADEEPDVEPMEERGGRSTAVRPYFYTRGRTRSRYELAVETLVSTPPAAFGRAELAEHRPILELCREPRSIAEVGAMAGMPLGVARVVVGDLAVTGGLVVHRTVTAEGPDLALMERVLSGLRKL</sequence>
<keyword evidence="3" id="KW-1185">Reference proteome</keyword>
<dbReference type="PANTHER" id="PTHR36221">
    <property type="entry name" value="DUF742 DOMAIN-CONTAINING PROTEIN"/>
    <property type="match status" value="1"/>
</dbReference>
<accession>A0ABN2MN10</accession>
<evidence type="ECO:0000313" key="3">
    <source>
        <dbReference type="Proteomes" id="UP001500449"/>
    </source>
</evidence>
<protein>
    <recommendedName>
        <fullName evidence="4">DUF742 domain-containing protein</fullName>
    </recommendedName>
</protein>